<gene>
    <name evidence="1" type="ORF">SAMN04488023_11390</name>
</gene>
<sequence>MKKYALALDLIDDAELIAEYENYHKKSWPEVTDSIISSGILKMEIFRISNRLFMLMETTEDFSFSRKQEMDQLNEKVQEWENLMWKFQQPLPFAKQGEKWILMDRIFELDSVKKKDKVSE</sequence>
<dbReference type="OrthoDB" id="1430580at2"/>
<dbReference type="STRING" id="390241.SAMN04488023_11390"/>
<dbReference type="Gene3D" id="3.30.70.100">
    <property type="match status" value="1"/>
</dbReference>
<accession>A0A1H9R287</accession>
<keyword evidence="2" id="KW-1185">Reference proteome</keyword>
<reference evidence="2" key="1">
    <citation type="submission" date="2016-10" db="EMBL/GenBank/DDBJ databases">
        <authorList>
            <person name="Varghese N."/>
            <person name="Submissions S."/>
        </authorList>
    </citation>
    <scope>NUCLEOTIDE SEQUENCE [LARGE SCALE GENOMIC DNA]</scope>
    <source>
        <strain evidence="2">DSM 18610</strain>
    </source>
</reference>
<dbReference type="RefSeq" id="WP_090884700.1">
    <property type="nucleotide sequence ID" value="NZ_FOGG01000013.1"/>
</dbReference>
<evidence type="ECO:0000313" key="2">
    <source>
        <dbReference type="Proteomes" id="UP000199572"/>
    </source>
</evidence>
<dbReference type="InterPro" id="IPR011008">
    <property type="entry name" value="Dimeric_a/b-barrel"/>
</dbReference>
<dbReference type="GO" id="GO:0016857">
    <property type="term" value="F:racemase and epimerase activity, acting on carbohydrates and derivatives"/>
    <property type="evidence" value="ECO:0007669"/>
    <property type="project" value="InterPro"/>
</dbReference>
<dbReference type="PANTHER" id="PTHR43239">
    <property type="entry name" value="UPF0734 PROTEIN DDB_G0273871/DDB_G0273177"/>
    <property type="match status" value="1"/>
</dbReference>
<organism evidence="1 2">
    <name type="scientific">Pedobacter rhizosphaerae</name>
    <dbReference type="NCBI Taxonomy" id="390241"/>
    <lineage>
        <taxon>Bacteria</taxon>
        <taxon>Pseudomonadati</taxon>
        <taxon>Bacteroidota</taxon>
        <taxon>Sphingobacteriia</taxon>
        <taxon>Sphingobacteriales</taxon>
        <taxon>Sphingobacteriaceae</taxon>
        <taxon>Pedobacter</taxon>
    </lineage>
</organism>
<dbReference type="AlphaFoldDB" id="A0A1H9R287"/>
<proteinExistence type="predicted"/>
<dbReference type="Pfam" id="PF05336">
    <property type="entry name" value="rhaM"/>
    <property type="match status" value="1"/>
</dbReference>
<dbReference type="PANTHER" id="PTHR43239:SF1">
    <property type="entry name" value="UPF0734 PROTEIN DDB_G0273871_DDB_G0273177"/>
    <property type="match status" value="1"/>
</dbReference>
<evidence type="ECO:0000313" key="1">
    <source>
        <dbReference type="EMBL" id="SER66635.1"/>
    </source>
</evidence>
<protein>
    <submittedName>
        <fullName evidence="1">L-rhamnose mutarotase</fullName>
    </submittedName>
</protein>
<dbReference type="EMBL" id="FOGG01000013">
    <property type="protein sequence ID" value="SER66635.1"/>
    <property type="molecule type" value="Genomic_DNA"/>
</dbReference>
<dbReference type="InterPro" id="IPR052996">
    <property type="entry name" value="Carb_Metab_Mutarotase"/>
</dbReference>
<dbReference type="SUPFAM" id="SSF54909">
    <property type="entry name" value="Dimeric alpha+beta barrel"/>
    <property type="match status" value="1"/>
</dbReference>
<dbReference type="Proteomes" id="UP000199572">
    <property type="component" value="Unassembled WGS sequence"/>
</dbReference>
<name>A0A1H9R287_9SPHI</name>
<dbReference type="InterPro" id="IPR008000">
    <property type="entry name" value="Rham/fucose_mutarotase"/>
</dbReference>